<keyword evidence="3 5" id="KW-1133">Transmembrane helix</keyword>
<organism evidence="6 7">
    <name type="scientific">Chitiniphilus eburneus</name>
    <dbReference type="NCBI Taxonomy" id="2571148"/>
    <lineage>
        <taxon>Bacteria</taxon>
        <taxon>Pseudomonadati</taxon>
        <taxon>Pseudomonadota</taxon>
        <taxon>Betaproteobacteria</taxon>
        <taxon>Neisseriales</taxon>
        <taxon>Chitinibacteraceae</taxon>
        <taxon>Chitiniphilus</taxon>
    </lineage>
</organism>
<proteinExistence type="predicted"/>
<evidence type="ECO:0000256" key="3">
    <source>
        <dbReference type="ARBA" id="ARBA00022989"/>
    </source>
</evidence>
<dbReference type="RefSeq" id="WP_136772662.1">
    <property type="nucleotide sequence ID" value="NZ_CP156074.1"/>
</dbReference>
<dbReference type="OrthoDB" id="9808930at2"/>
<comment type="subcellular location">
    <subcellularLocation>
        <location evidence="1">Membrane</location>
        <topology evidence="1">Multi-pass membrane protein</topology>
    </subcellularLocation>
</comment>
<keyword evidence="2 5" id="KW-0812">Transmembrane</keyword>
<dbReference type="AlphaFoldDB" id="A0A4U0Q1I1"/>
<dbReference type="EMBL" id="SUMF01000005">
    <property type="protein sequence ID" value="TJZ74807.1"/>
    <property type="molecule type" value="Genomic_DNA"/>
</dbReference>
<feature type="transmembrane region" description="Helical" evidence="5">
    <location>
        <begin position="20"/>
        <end position="40"/>
    </location>
</feature>
<dbReference type="Pfam" id="PF09685">
    <property type="entry name" value="MamF_MmsF"/>
    <property type="match status" value="1"/>
</dbReference>
<feature type="transmembrane region" description="Helical" evidence="5">
    <location>
        <begin position="86"/>
        <end position="107"/>
    </location>
</feature>
<feature type="transmembrane region" description="Helical" evidence="5">
    <location>
        <begin position="61"/>
        <end position="80"/>
    </location>
</feature>
<dbReference type="InterPro" id="IPR019109">
    <property type="entry name" value="MamF_MmsF"/>
</dbReference>
<keyword evidence="7" id="KW-1185">Reference proteome</keyword>
<evidence type="ECO:0000313" key="7">
    <source>
        <dbReference type="Proteomes" id="UP000310016"/>
    </source>
</evidence>
<name>A0A4U0Q1I1_9NEIS</name>
<accession>A0A4U0Q1I1</accession>
<evidence type="ECO:0000256" key="1">
    <source>
        <dbReference type="ARBA" id="ARBA00004141"/>
    </source>
</evidence>
<evidence type="ECO:0000256" key="4">
    <source>
        <dbReference type="ARBA" id="ARBA00023136"/>
    </source>
</evidence>
<gene>
    <name evidence="6" type="ORF">FAZ21_07495</name>
</gene>
<protein>
    <submittedName>
        <fullName evidence="6">DUF4870 domain-containing protein</fullName>
    </submittedName>
</protein>
<sequence length="115" mass="12667">MTDIQPTTQPPSNDSNTFAVLTWIGTLIFGFIPPLIVFLIKKDDAFVLDQSKEALNWSITAIIGYIACFVLTFVVIGVFLIPVLAILHLVFCILGAVNASKGVAYRLPFNIRLIK</sequence>
<comment type="caution">
    <text evidence="6">The sequence shown here is derived from an EMBL/GenBank/DDBJ whole genome shotgun (WGS) entry which is preliminary data.</text>
</comment>
<reference evidence="6 7" key="1">
    <citation type="submission" date="2019-04" db="EMBL/GenBank/DDBJ databases">
        <title>Chitiniphilus eburnea sp. nov., a novel chitinolytic bacterium isolated from aquaculture sludge.</title>
        <authorList>
            <person name="Sheng M."/>
        </authorList>
    </citation>
    <scope>NUCLEOTIDE SEQUENCE [LARGE SCALE GENOMIC DNA]</scope>
    <source>
        <strain evidence="6 7">HX-2-15</strain>
    </source>
</reference>
<evidence type="ECO:0000256" key="5">
    <source>
        <dbReference type="SAM" id="Phobius"/>
    </source>
</evidence>
<evidence type="ECO:0000256" key="2">
    <source>
        <dbReference type="ARBA" id="ARBA00022692"/>
    </source>
</evidence>
<evidence type="ECO:0000313" key="6">
    <source>
        <dbReference type="EMBL" id="TJZ74807.1"/>
    </source>
</evidence>
<keyword evidence="4 5" id="KW-0472">Membrane</keyword>
<dbReference type="Proteomes" id="UP000310016">
    <property type="component" value="Unassembled WGS sequence"/>
</dbReference>